<dbReference type="AlphaFoldDB" id="A0A5P3VFR0"/>
<sequence length="64" mass="7006">MMQDEMTKKTYVAAFEGAKTENGGSPLSQGDTIEFSPLTALRFHETEDTLIKGLPDPTYDLVPA</sequence>
<name>A0A5P3VFR0_9BURK</name>
<dbReference type="Proteomes" id="UP000325743">
    <property type="component" value="Chromosome 1"/>
</dbReference>
<evidence type="ECO:0000313" key="1">
    <source>
        <dbReference type="EMBL" id="QEZ45080.1"/>
    </source>
</evidence>
<proteinExistence type="predicted"/>
<gene>
    <name evidence="1" type="ORF">D2917_03970</name>
</gene>
<evidence type="ECO:0000313" key="2">
    <source>
        <dbReference type="Proteomes" id="UP000325743"/>
    </source>
</evidence>
<organism evidence="1 2">
    <name type="scientific">Cupriavidus oxalaticus</name>
    <dbReference type="NCBI Taxonomy" id="96344"/>
    <lineage>
        <taxon>Bacteria</taxon>
        <taxon>Pseudomonadati</taxon>
        <taxon>Pseudomonadota</taxon>
        <taxon>Betaproteobacteria</taxon>
        <taxon>Burkholderiales</taxon>
        <taxon>Burkholderiaceae</taxon>
        <taxon>Cupriavidus</taxon>
    </lineage>
</organism>
<dbReference type="EMBL" id="CP032518">
    <property type="protein sequence ID" value="QEZ45080.1"/>
    <property type="molecule type" value="Genomic_DNA"/>
</dbReference>
<reference evidence="1 2" key="1">
    <citation type="submission" date="2018-09" db="EMBL/GenBank/DDBJ databases">
        <title>Complete genome sequence of Cupriavidus oxalaticus T2, a bacterium capable of phenol tolerance and degradation.</title>
        <authorList>
            <person name="Yan J."/>
        </authorList>
    </citation>
    <scope>NUCLEOTIDE SEQUENCE [LARGE SCALE GENOMIC DNA]</scope>
    <source>
        <strain evidence="1 2">T2</strain>
    </source>
</reference>
<accession>A0A5P3VFR0</accession>
<protein>
    <submittedName>
        <fullName evidence="1">Uncharacterized protein</fullName>
    </submittedName>
</protein>